<evidence type="ECO:0000256" key="1">
    <source>
        <dbReference type="ARBA" id="ARBA00004781"/>
    </source>
</evidence>
<evidence type="ECO:0000256" key="5">
    <source>
        <dbReference type="ARBA" id="ARBA00048200"/>
    </source>
</evidence>
<dbReference type="UniPathway" id="UPA00124"/>
<evidence type="ECO:0000313" key="9">
    <source>
        <dbReference type="Proteomes" id="UP000254893"/>
    </source>
</evidence>
<dbReference type="InterPro" id="IPR005913">
    <property type="entry name" value="dTDP_dehydrorham_reduct"/>
</dbReference>
<evidence type="ECO:0000256" key="3">
    <source>
        <dbReference type="ARBA" id="ARBA00012929"/>
    </source>
</evidence>
<keyword evidence="6 8" id="KW-0560">Oxidoreductase</keyword>
<dbReference type="PANTHER" id="PTHR10491:SF4">
    <property type="entry name" value="METHIONINE ADENOSYLTRANSFERASE 2 SUBUNIT BETA"/>
    <property type="match status" value="1"/>
</dbReference>
<comment type="catalytic activity">
    <reaction evidence="5">
        <text>dTDP-beta-L-rhamnose + NADP(+) = dTDP-4-dehydro-beta-L-rhamnose + NADPH + H(+)</text>
        <dbReference type="Rhea" id="RHEA:21796"/>
        <dbReference type="ChEBI" id="CHEBI:15378"/>
        <dbReference type="ChEBI" id="CHEBI:57510"/>
        <dbReference type="ChEBI" id="CHEBI:57783"/>
        <dbReference type="ChEBI" id="CHEBI:58349"/>
        <dbReference type="ChEBI" id="CHEBI:62830"/>
        <dbReference type="EC" id="1.1.1.133"/>
    </reaction>
</comment>
<proteinExistence type="inferred from homology"/>
<evidence type="ECO:0000256" key="2">
    <source>
        <dbReference type="ARBA" id="ARBA00010944"/>
    </source>
</evidence>
<dbReference type="PANTHER" id="PTHR10491">
    <property type="entry name" value="DTDP-4-DEHYDRORHAMNOSE REDUCTASE"/>
    <property type="match status" value="1"/>
</dbReference>
<dbReference type="SUPFAM" id="SSF51735">
    <property type="entry name" value="NAD(P)-binding Rossmann-fold domains"/>
    <property type="match status" value="1"/>
</dbReference>
<dbReference type="Gene3D" id="3.40.50.720">
    <property type="entry name" value="NAD(P)-binding Rossmann-like Domain"/>
    <property type="match status" value="1"/>
</dbReference>
<keyword evidence="6" id="KW-0521">NADP</keyword>
<accession>A0A380CBF6</accession>
<dbReference type="InterPro" id="IPR029903">
    <property type="entry name" value="RmlD-like-bd"/>
</dbReference>
<evidence type="ECO:0000313" key="8">
    <source>
        <dbReference type="EMBL" id="SUJ17017.1"/>
    </source>
</evidence>
<dbReference type="InterPro" id="IPR036291">
    <property type="entry name" value="NAD(P)-bd_dom_sf"/>
</dbReference>
<comment type="similarity">
    <text evidence="2 6">Belongs to the dTDP-4-dehydrorhamnose reductase family.</text>
</comment>
<dbReference type="RefSeq" id="WP_115170424.1">
    <property type="nucleotide sequence ID" value="NZ_UGYW01000002.1"/>
</dbReference>
<dbReference type="Proteomes" id="UP000254893">
    <property type="component" value="Unassembled WGS sequence"/>
</dbReference>
<protein>
    <recommendedName>
        <fullName evidence="4 6">dTDP-4-dehydrorhamnose reductase</fullName>
        <ecNumber evidence="3 6">1.1.1.133</ecNumber>
    </recommendedName>
</protein>
<dbReference type="GO" id="GO:0008831">
    <property type="term" value="F:dTDP-4-dehydrorhamnose reductase activity"/>
    <property type="evidence" value="ECO:0007669"/>
    <property type="project" value="UniProtKB-EC"/>
</dbReference>
<dbReference type="GO" id="GO:0019305">
    <property type="term" value="P:dTDP-rhamnose biosynthetic process"/>
    <property type="evidence" value="ECO:0007669"/>
    <property type="project" value="UniProtKB-UniPathway"/>
</dbReference>
<reference evidence="8 9" key="1">
    <citation type="submission" date="2018-06" db="EMBL/GenBank/DDBJ databases">
        <authorList>
            <consortium name="Pathogen Informatics"/>
            <person name="Doyle S."/>
        </authorList>
    </citation>
    <scope>NUCLEOTIDE SEQUENCE [LARGE SCALE GENOMIC DNA]</scope>
    <source>
        <strain evidence="8 9">NCTC11388</strain>
    </source>
</reference>
<dbReference type="EC" id="1.1.1.133" evidence="3 6"/>
<evidence type="ECO:0000256" key="6">
    <source>
        <dbReference type="RuleBase" id="RU364082"/>
    </source>
</evidence>
<dbReference type="AlphaFoldDB" id="A0A380CBF6"/>
<gene>
    <name evidence="8" type="primary">strL</name>
    <name evidence="8" type="ORF">NCTC11388_02623</name>
</gene>
<name>A0A380CBF6_SPHSI</name>
<evidence type="ECO:0000259" key="7">
    <source>
        <dbReference type="Pfam" id="PF04321"/>
    </source>
</evidence>
<feature type="domain" description="RmlD-like substrate binding" evidence="7">
    <location>
        <begin position="5"/>
        <end position="296"/>
    </location>
</feature>
<comment type="function">
    <text evidence="6">Catalyzes the reduction of dTDP-6-deoxy-L-lyxo-4-hexulose to yield dTDP-L-rhamnose.</text>
</comment>
<dbReference type="EMBL" id="UGYW01000002">
    <property type="protein sequence ID" value="SUJ17017.1"/>
    <property type="molecule type" value="Genomic_DNA"/>
</dbReference>
<sequence length="308" mass="34775">MSKTTVLITGANGFLGQKLTDLLSADSRYEVIATSKGENRNPNKTDYTFRQLDILDTESLDNILQHYKPSSIIHTAALTSVEACEEQPELCQRLNIDVVAQLGRYAALNNSYLVHLSTDFVFDGKNGPYKEDDPTNPLSAYGRSKVDSENALALTQCKYAVLRTILVYGIIADEKRSNLVLWAKDKLRKQEAIKVVNDQWRMPTFVDDLARACKSAIETQQTGIFHISGEEMMSIAEAVYTIADFWNFDRTYISEISAATIGQTENRPRKTGFDLSKAKRLLDYQPTPFRESLHLIDQQFKTFRPLNG</sequence>
<dbReference type="CDD" id="cd05254">
    <property type="entry name" value="dTDP_HR_like_SDR_e"/>
    <property type="match status" value="1"/>
</dbReference>
<organism evidence="8 9">
    <name type="scientific">Sphingobacterium spiritivorum</name>
    <name type="common">Flavobacterium spiritivorum</name>
    <dbReference type="NCBI Taxonomy" id="258"/>
    <lineage>
        <taxon>Bacteria</taxon>
        <taxon>Pseudomonadati</taxon>
        <taxon>Bacteroidota</taxon>
        <taxon>Sphingobacteriia</taxon>
        <taxon>Sphingobacteriales</taxon>
        <taxon>Sphingobacteriaceae</taxon>
        <taxon>Sphingobacterium</taxon>
    </lineage>
</organism>
<dbReference type="Pfam" id="PF04321">
    <property type="entry name" value="RmlD_sub_bind"/>
    <property type="match status" value="1"/>
</dbReference>
<comment type="pathway">
    <text evidence="1 6">Carbohydrate biosynthesis; dTDP-L-rhamnose biosynthesis.</text>
</comment>
<evidence type="ECO:0000256" key="4">
    <source>
        <dbReference type="ARBA" id="ARBA00017099"/>
    </source>
</evidence>